<keyword evidence="5 7" id="KW-0694">RNA-binding</keyword>
<keyword evidence="14" id="KW-1185">Reference proteome</keyword>
<dbReference type="InterPro" id="IPR052191">
    <property type="entry name" value="tRNA_ntf/polyA_polymerase_I"/>
</dbReference>
<keyword evidence="4 7" id="KW-0067">ATP-binding</keyword>
<reference evidence="13 14" key="1">
    <citation type="submission" date="2019-02" db="EMBL/GenBank/DDBJ databases">
        <title>Genomic Encyclopedia of Type Strains, Phase IV (KMG-IV): sequencing the most valuable type-strain genomes for metagenomic binning, comparative biology and taxonomic classification.</title>
        <authorList>
            <person name="Goeker M."/>
        </authorList>
    </citation>
    <scope>NUCLEOTIDE SEQUENCE [LARGE SCALE GENOMIC DNA]</scope>
    <source>
        <strain evidence="13 14">DSM 105135</strain>
    </source>
</reference>
<evidence type="ECO:0000259" key="11">
    <source>
        <dbReference type="Pfam" id="PF12626"/>
    </source>
</evidence>
<dbReference type="HAMAP" id="MF_00957">
    <property type="entry name" value="PolyA_pol"/>
    <property type="match status" value="1"/>
</dbReference>
<dbReference type="PANTHER" id="PTHR43051:SF1">
    <property type="entry name" value="POLYNUCLEOTIDE ADENYLYLTRANSFERASE FAMILY PROTEIN"/>
    <property type="match status" value="1"/>
</dbReference>
<evidence type="ECO:0000259" key="12">
    <source>
        <dbReference type="Pfam" id="PF12627"/>
    </source>
</evidence>
<comment type="caution">
    <text evidence="13">The sequence shown here is derived from an EMBL/GenBank/DDBJ whole genome shotgun (WGS) entry which is preliminary data.</text>
</comment>
<keyword evidence="3 7" id="KW-0547">Nucleotide-binding</keyword>
<evidence type="ECO:0000313" key="13">
    <source>
        <dbReference type="EMBL" id="RZU47060.1"/>
    </source>
</evidence>
<feature type="domain" description="tRNA nucleotidyltransferase/poly(A) polymerase RNA and SrmB- binding" evidence="12">
    <location>
        <begin position="198"/>
        <end position="257"/>
    </location>
</feature>
<dbReference type="Gene3D" id="1.10.3090.10">
    <property type="entry name" value="cca-adding enzyme, domain 2"/>
    <property type="match status" value="1"/>
</dbReference>
<feature type="compositionally biased region" description="Low complexity" evidence="9">
    <location>
        <begin position="427"/>
        <end position="443"/>
    </location>
</feature>
<evidence type="ECO:0000256" key="8">
    <source>
        <dbReference type="RuleBase" id="RU003953"/>
    </source>
</evidence>
<dbReference type="GO" id="GO:1990817">
    <property type="term" value="F:poly(A) RNA polymerase activity"/>
    <property type="evidence" value="ECO:0007669"/>
    <property type="project" value="UniProtKB-UniRule"/>
</dbReference>
<feature type="compositionally biased region" description="Basic residues" evidence="9">
    <location>
        <begin position="416"/>
        <end position="426"/>
    </location>
</feature>
<dbReference type="SUPFAM" id="SSF81301">
    <property type="entry name" value="Nucleotidyltransferase"/>
    <property type="match status" value="1"/>
</dbReference>
<name>A0A4Q7Z979_9GAMM</name>
<dbReference type="PANTHER" id="PTHR43051">
    <property type="entry name" value="POLYNUCLEOTIDE ADENYLYLTRANSFERASE FAMILY PROTEIN"/>
    <property type="match status" value="1"/>
</dbReference>
<dbReference type="CDD" id="cd05398">
    <property type="entry name" value="NT_ClassII-CCAase"/>
    <property type="match status" value="1"/>
</dbReference>
<dbReference type="GO" id="GO:0003723">
    <property type="term" value="F:RNA binding"/>
    <property type="evidence" value="ECO:0007669"/>
    <property type="project" value="UniProtKB-UniRule"/>
</dbReference>
<dbReference type="Pfam" id="PF01743">
    <property type="entry name" value="PolyA_pol"/>
    <property type="match status" value="1"/>
</dbReference>
<dbReference type="SUPFAM" id="SSF81891">
    <property type="entry name" value="Poly A polymerase C-terminal region-like"/>
    <property type="match status" value="1"/>
</dbReference>
<dbReference type="OrthoDB" id="9805698at2"/>
<evidence type="ECO:0000256" key="3">
    <source>
        <dbReference type="ARBA" id="ARBA00022741"/>
    </source>
</evidence>
<dbReference type="GO" id="GO:0006397">
    <property type="term" value="P:mRNA processing"/>
    <property type="evidence" value="ECO:0007669"/>
    <property type="project" value="UniProtKB-KW"/>
</dbReference>
<dbReference type="InterPro" id="IPR010206">
    <property type="entry name" value="PolA_pol_I"/>
</dbReference>
<dbReference type="InterPro" id="IPR002646">
    <property type="entry name" value="PolA_pol_head_dom"/>
</dbReference>
<dbReference type="Gene3D" id="3.30.460.10">
    <property type="entry name" value="Beta Polymerase, domain 2"/>
    <property type="match status" value="1"/>
</dbReference>
<evidence type="ECO:0000313" key="14">
    <source>
        <dbReference type="Proteomes" id="UP000292423"/>
    </source>
</evidence>
<evidence type="ECO:0000256" key="2">
    <source>
        <dbReference type="ARBA" id="ARBA00022679"/>
    </source>
</evidence>
<comment type="catalytic activity">
    <reaction evidence="7">
        <text>RNA(n) + ATP = RNA(n)-3'-adenine ribonucleotide + diphosphate</text>
        <dbReference type="Rhea" id="RHEA:11332"/>
        <dbReference type="Rhea" id="RHEA-COMP:14527"/>
        <dbReference type="Rhea" id="RHEA-COMP:17347"/>
        <dbReference type="ChEBI" id="CHEBI:30616"/>
        <dbReference type="ChEBI" id="CHEBI:33019"/>
        <dbReference type="ChEBI" id="CHEBI:140395"/>
        <dbReference type="ChEBI" id="CHEBI:173115"/>
        <dbReference type="EC" id="2.7.7.19"/>
    </reaction>
</comment>
<feature type="active site" evidence="7">
    <location>
        <position position="140"/>
    </location>
</feature>
<feature type="active site" evidence="7">
    <location>
        <position position="63"/>
    </location>
</feature>
<evidence type="ECO:0000256" key="1">
    <source>
        <dbReference type="ARBA" id="ARBA00022664"/>
    </source>
</evidence>
<evidence type="ECO:0000256" key="9">
    <source>
        <dbReference type="SAM" id="MobiDB-lite"/>
    </source>
</evidence>
<evidence type="ECO:0000256" key="6">
    <source>
        <dbReference type="ARBA" id="ARBA00023163"/>
    </source>
</evidence>
<dbReference type="GO" id="GO:0043633">
    <property type="term" value="P:polyadenylation-dependent RNA catabolic process"/>
    <property type="evidence" value="ECO:0007669"/>
    <property type="project" value="InterPro"/>
</dbReference>
<dbReference type="Pfam" id="PF12626">
    <property type="entry name" value="PolyA_pol_arg_C"/>
    <property type="match status" value="1"/>
</dbReference>
<evidence type="ECO:0000256" key="4">
    <source>
        <dbReference type="ARBA" id="ARBA00022840"/>
    </source>
</evidence>
<dbReference type="Proteomes" id="UP000292423">
    <property type="component" value="Unassembled WGS sequence"/>
</dbReference>
<evidence type="ECO:0000256" key="7">
    <source>
        <dbReference type="HAMAP-Rule" id="MF_00957"/>
    </source>
</evidence>
<dbReference type="NCBIfam" id="TIGR01942">
    <property type="entry name" value="pcnB"/>
    <property type="match status" value="1"/>
</dbReference>
<dbReference type="Pfam" id="PF12627">
    <property type="entry name" value="PolyA_pol_RNAbd"/>
    <property type="match status" value="1"/>
</dbReference>
<proteinExistence type="inferred from homology"/>
<feature type="region of interest" description="Disordered" evidence="9">
    <location>
        <begin position="404"/>
        <end position="443"/>
    </location>
</feature>
<dbReference type="EC" id="2.7.7.19" evidence="7"/>
<keyword evidence="1 7" id="KW-0507">mRNA processing</keyword>
<dbReference type="InterPro" id="IPR043519">
    <property type="entry name" value="NT_sf"/>
</dbReference>
<dbReference type="AlphaFoldDB" id="A0A4Q7Z979"/>
<dbReference type="RefSeq" id="WP_130412227.1">
    <property type="nucleotide sequence ID" value="NZ_SHKX01000011.1"/>
</dbReference>
<evidence type="ECO:0000256" key="5">
    <source>
        <dbReference type="ARBA" id="ARBA00022884"/>
    </source>
</evidence>
<gene>
    <name evidence="7" type="primary">pcnB</name>
    <name evidence="13" type="ORF">EV700_1450</name>
</gene>
<protein>
    <recommendedName>
        <fullName evidence="7">Poly(A) polymerase I</fullName>
        <shortName evidence="7">PAP I</shortName>
        <ecNumber evidence="7">2.7.7.19</ecNumber>
    </recommendedName>
</protein>
<sequence>MSRHSHPLQPVIYRDTESGLDINDFSDAAHHVVKQLDAAGYAAYVVGGSVRDSLLGLHPKDFDVATNATPDQIKHVFGRQCQIIGRRFLLAHVYHNRHMIEVATFRAPHHEGSHGQTSDHGMITRDNVWGRIDQDALRRDFSINALYYQPLTGEILDFADGMKDVRAKKLRMIGDAAVRYREDPVRMLRALRFAAKLGFSLEKGTAAPIRSLAYLLGSISHHRLYDESLKLFSCGHLDVLLPGLQFSGLLSQLFPHIRESGHLPALVTLAARNTDERLRQGKTVNPAFFYAVLLWELQQNILQQRLDAGEPLLAAYQQAAIQALGQQYQRTAIPKHASQTVREIWEMQPRLQRPKSRQVPELMASPRFRAAFDFLLLREMTGDKNTNGMAVWWEEYQTAHDDHREQMLRQLDRPASSKRKPGKKQPAHAAAPAAPAAPESGEA</sequence>
<dbReference type="EMBL" id="SHKX01000011">
    <property type="protein sequence ID" value="RZU47060.1"/>
    <property type="molecule type" value="Genomic_DNA"/>
</dbReference>
<evidence type="ECO:0000259" key="10">
    <source>
        <dbReference type="Pfam" id="PF01743"/>
    </source>
</evidence>
<comment type="similarity">
    <text evidence="7 8">Belongs to the tRNA nucleotidyltransferase/poly(A) polymerase family.</text>
</comment>
<feature type="domain" description="Polymerase A arginine-rich C-terminal" evidence="11">
    <location>
        <begin position="309"/>
        <end position="422"/>
    </location>
</feature>
<keyword evidence="6 7" id="KW-0804">Transcription</keyword>
<keyword evidence="2 7" id="KW-0808">Transferase</keyword>
<comment type="function">
    <text evidence="7">Adds poly(A) tail to the 3' end of many RNAs, which usually targets these RNAs for decay. Plays a significant role in the global control of gene expression, through influencing the rate of transcript degradation, and in the general RNA quality control.</text>
</comment>
<feature type="active site" evidence="7">
    <location>
        <position position="61"/>
    </location>
</feature>
<dbReference type="InterPro" id="IPR025866">
    <property type="entry name" value="PolyA_pol_arg_C_dom"/>
</dbReference>
<feature type="domain" description="Poly A polymerase head" evidence="10">
    <location>
        <begin position="43"/>
        <end position="171"/>
    </location>
</feature>
<dbReference type="InterPro" id="IPR032828">
    <property type="entry name" value="PolyA_RNA-bd"/>
</dbReference>
<dbReference type="GO" id="GO:0005524">
    <property type="term" value="F:ATP binding"/>
    <property type="evidence" value="ECO:0007669"/>
    <property type="project" value="UniProtKB-UniRule"/>
</dbReference>
<organism evidence="13 14">
    <name type="scientific">Fluviicoccus keumensis</name>
    <dbReference type="NCBI Taxonomy" id="1435465"/>
    <lineage>
        <taxon>Bacteria</taxon>
        <taxon>Pseudomonadati</taxon>
        <taxon>Pseudomonadota</taxon>
        <taxon>Gammaproteobacteria</taxon>
        <taxon>Moraxellales</taxon>
        <taxon>Moraxellaceae</taxon>
        <taxon>Fluviicoccus</taxon>
    </lineage>
</organism>
<accession>A0A4Q7Z979</accession>